<dbReference type="Gene3D" id="2.60.40.10">
    <property type="entry name" value="Immunoglobulins"/>
    <property type="match status" value="1"/>
</dbReference>
<dbReference type="Pfam" id="PF00686">
    <property type="entry name" value="CBM_20"/>
    <property type="match status" value="1"/>
</dbReference>
<dbReference type="SUPFAM" id="SSF49452">
    <property type="entry name" value="Starch-binding domain-like"/>
    <property type="match status" value="1"/>
</dbReference>
<keyword evidence="3" id="KW-1185">Reference proteome</keyword>
<accession>A0A9N9HSD4</accession>
<feature type="non-terminal residue" evidence="2">
    <location>
        <position position="951"/>
    </location>
</feature>
<dbReference type="AlphaFoldDB" id="A0A9N9HSD4"/>
<reference evidence="2" key="1">
    <citation type="submission" date="2021-06" db="EMBL/GenBank/DDBJ databases">
        <authorList>
            <person name="Kallberg Y."/>
            <person name="Tangrot J."/>
            <person name="Rosling A."/>
        </authorList>
    </citation>
    <scope>NUCLEOTIDE SEQUENCE</scope>
    <source>
        <strain evidence="2">IN212</strain>
    </source>
</reference>
<name>A0A9N9HSD4_9GLOM</name>
<dbReference type="Proteomes" id="UP000789396">
    <property type="component" value="Unassembled WGS sequence"/>
</dbReference>
<dbReference type="InterPro" id="IPR013783">
    <property type="entry name" value="Ig-like_fold"/>
</dbReference>
<comment type="caution">
    <text evidence="2">The sequence shown here is derived from an EMBL/GenBank/DDBJ whole genome shotgun (WGS) entry which is preliminary data.</text>
</comment>
<evidence type="ECO:0000259" key="1">
    <source>
        <dbReference type="Pfam" id="PF00686"/>
    </source>
</evidence>
<dbReference type="EMBL" id="CAJVPZ010020933">
    <property type="protein sequence ID" value="CAG8703654.1"/>
    <property type="molecule type" value="Genomic_DNA"/>
</dbReference>
<organism evidence="2 3">
    <name type="scientific">Racocetra fulgida</name>
    <dbReference type="NCBI Taxonomy" id="60492"/>
    <lineage>
        <taxon>Eukaryota</taxon>
        <taxon>Fungi</taxon>
        <taxon>Fungi incertae sedis</taxon>
        <taxon>Mucoromycota</taxon>
        <taxon>Glomeromycotina</taxon>
        <taxon>Glomeromycetes</taxon>
        <taxon>Diversisporales</taxon>
        <taxon>Gigasporaceae</taxon>
        <taxon>Racocetra</taxon>
    </lineage>
</organism>
<sequence>EYHDAISDGDELATNTSSEIFITFHVHMPSYLDESMHPIVVGNIKELGNWKRPAVRLRQIEKNSTYWVSERIRIYVKEGNSPQYKYAIYRPKKSQGILSMASNWFLGDQTIVMEGNSENDNRELVYKENQYDVWQTNYFSKLYKPDLNQDFKFVFMIYESVTLENIKDKVMEFQKLLKHYNEPTVQAISMDLIFNYLSKARDNCQKILICVMLAYHINEIQKKTNNRVKLPENFPSADLLQALQEIRTENPLPKSAEKPFTLATSALVKHNSSIRNSFEWMKMFSVASILDSNYSFLSHITKHKYTNKDEMQTFYNLLQTNVKPHLDEIDKINNRILYQKIIKKENLDLDTVSSLCELISKDIDSDNPCELEQHFKSLSEDIRNDCLQAFRNRFTNLILNNDLTWNSACLNSFLWLFSQLFTTESEVVQVLEFLSRSKNIDLLHKFPTWLKFAWESKDNKQLHKKIPSLCDAWYSNITSTSQKGQNIVILMYKQLSEISFIFKKRPDIYKQLIGIIEKRINNISIQLLLQSTSFVGRLETKMPSIAKDFTRIFNDKFDPFINSTDDDTLITNIAHICDSSPASLNVPNSEFNVSNDENQLLLLKSSKFWSFLLNASGEVTELHSHPQMNYVRSQIIQLVNMIKNKSIQMGLLESLTELKNDELINYFNSGIGFENEEQMITGEILDFLRDKSHEHSDTAKHLFSFYHKWCNKAEDFLTYVNDLTHKMETLKDVPLADFDSREYWFPHTGIIEVSQKVYQYENSVTFANMIENNTKDEIQMSMLDIAEMFTRSMIEQYQKICNSYKNWQNINCSEARVFWKGITKEQVKHELEIIASLYRQRNQVQNGLVASIECLAIIPRHIEQLEWLLQVFIQFKVRDADKSWVSLMLQHLEDGDMRLNELPGIFQKLNKHLNELDKYSWTVVKELAYANEFIKYLLENLIGRDLTNLIN</sequence>
<evidence type="ECO:0000313" key="3">
    <source>
        <dbReference type="Proteomes" id="UP000789396"/>
    </source>
</evidence>
<dbReference type="GO" id="GO:2001070">
    <property type="term" value="F:starch binding"/>
    <property type="evidence" value="ECO:0007669"/>
    <property type="project" value="InterPro"/>
</dbReference>
<proteinExistence type="predicted"/>
<feature type="domain" description="CBM20" evidence="1">
    <location>
        <begin position="22"/>
        <end position="93"/>
    </location>
</feature>
<feature type="non-terminal residue" evidence="2">
    <location>
        <position position="1"/>
    </location>
</feature>
<evidence type="ECO:0000313" key="2">
    <source>
        <dbReference type="EMBL" id="CAG8703654.1"/>
    </source>
</evidence>
<protein>
    <submittedName>
        <fullName evidence="2">5871_t:CDS:1</fullName>
    </submittedName>
</protein>
<dbReference type="InterPro" id="IPR002044">
    <property type="entry name" value="CBM20"/>
</dbReference>
<gene>
    <name evidence="2" type="ORF">RFULGI_LOCUS10518</name>
</gene>
<dbReference type="OrthoDB" id="2393717at2759"/>
<dbReference type="InterPro" id="IPR013784">
    <property type="entry name" value="Carb-bd-like_fold"/>
</dbReference>